<sequence>MEHIITVNNLHKAFDSEKVLKGVDLKVKPGQIFALLGTNGAGKTTMINILSTLLPHDKGEVNINGFDVKESPHQVRQSITLTGQFSALDEVLTGRENLRFIAKLSGLKSVEERVSQILEEVSMTKAADKRVKEYSGGMKRRIDIAMGLLADQDILFLDEPTTGLDPEARKEIYGLIEKLVSSGKTIFLTTQYLQEAEKLADYIAVLHNGKIAASGTFEELQALYQRQDEALDLEEIFFAVIEEEKEVRLGYDKTNFSTNRTTFEAPEEKW</sequence>
<dbReference type="InterPro" id="IPR050763">
    <property type="entry name" value="ABC_transporter_ATP-binding"/>
</dbReference>
<dbReference type="PROSITE" id="PS50893">
    <property type="entry name" value="ABC_TRANSPORTER_2"/>
    <property type="match status" value="1"/>
</dbReference>
<accession>A0A2R5HGH8</accession>
<dbReference type="PROSITE" id="PS00211">
    <property type="entry name" value="ABC_TRANSPORTER_1"/>
    <property type="match status" value="1"/>
</dbReference>
<dbReference type="AlphaFoldDB" id="A0A2R5HGH8"/>
<evidence type="ECO:0000313" key="6">
    <source>
        <dbReference type="EMBL" id="GBG96445.1"/>
    </source>
</evidence>
<gene>
    <name evidence="6" type="ORF">NtB2_00557</name>
</gene>
<dbReference type="InterPro" id="IPR027417">
    <property type="entry name" value="P-loop_NTPase"/>
</dbReference>
<protein>
    <submittedName>
        <fullName evidence="6">ABC transporter ATP-binding protein</fullName>
    </submittedName>
</protein>
<dbReference type="InterPro" id="IPR017871">
    <property type="entry name" value="ABC_transporter-like_CS"/>
</dbReference>
<feature type="domain" description="ABC transporter" evidence="5">
    <location>
        <begin position="5"/>
        <end position="233"/>
    </location>
</feature>
<dbReference type="Proteomes" id="UP000245021">
    <property type="component" value="Unassembled WGS sequence"/>
</dbReference>
<evidence type="ECO:0000259" key="5">
    <source>
        <dbReference type="PROSITE" id="PS50893"/>
    </source>
</evidence>
<keyword evidence="3" id="KW-0547">Nucleotide-binding</keyword>
<evidence type="ECO:0000256" key="4">
    <source>
        <dbReference type="ARBA" id="ARBA00022840"/>
    </source>
</evidence>
<evidence type="ECO:0000313" key="7">
    <source>
        <dbReference type="Proteomes" id="UP000245021"/>
    </source>
</evidence>
<proteinExistence type="inferred from homology"/>
<dbReference type="PANTHER" id="PTHR42711:SF5">
    <property type="entry name" value="ABC TRANSPORTER ATP-BINDING PROTEIN NATA"/>
    <property type="match status" value="1"/>
</dbReference>
<organism evidence="6 7">
    <name type="scientific">Lactococcus termiticola</name>
    <dbReference type="NCBI Taxonomy" id="2169526"/>
    <lineage>
        <taxon>Bacteria</taxon>
        <taxon>Bacillati</taxon>
        <taxon>Bacillota</taxon>
        <taxon>Bacilli</taxon>
        <taxon>Lactobacillales</taxon>
        <taxon>Streptococcaceae</taxon>
        <taxon>Lactococcus</taxon>
    </lineage>
</organism>
<dbReference type="EMBL" id="BFFO01000003">
    <property type="protein sequence ID" value="GBG96445.1"/>
    <property type="molecule type" value="Genomic_DNA"/>
</dbReference>
<comment type="similarity">
    <text evidence="1">Belongs to the ABC transporter superfamily.</text>
</comment>
<dbReference type="SUPFAM" id="SSF52540">
    <property type="entry name" value="P-loop containing nucleoside triphosphate hydrolases"/>
    <property type="match status" value="1"/>
</dbReference>
<name>A0A2R5HGH8_9LACT</name>
<evidence type="ECO:0000256" key="1">
    <source>
        <dbReference type="ARBA" id="ARBA00005417"/>
    </source>
</evidence>
<dbReference type="RefSeq" id="WP_109245420.1">
    <property type="nucleotide sequence ID" value="NZ_BFFO01000003.1"/>
</dbReference>
<reference evidence="6 7" key="1">
    <citation type="journal article" date="2018" name="Genome Announc.">
        <title>Draft Genome Sequence of Lactococcus sp. Strain NtB2 (JCM 32569), Isolated from the Gut of the Higher Termite Nasutitermes takasagoensis.</title>
        <authorList>
            <person name="Noda S."/>
            <person name="Aihara C."/>
            <person name="Yuki M."/>
            <person name="Ohkuma M."/>
        </authorList>
    </citation>
    <scope>NUCLEOTIDE SEQUENCE [LARGE SCALE GENOMIC DNA]</scope>
    <source>
        <strain evidence="6 7">NtB2</strain>
    </source>
</reference>
<dbReference type="Pfam" id="PF00005">
    <property type="entry name" value="ABC_tran"/>
    <property type="match status" value="1"/>
</dbReference>
<evidence type="ECO:0000256" key="2">
    <source>
        <dbReference type="ARBA" id="ARBA00022448"/>
    </source>
</evidence>
<keyword evidence="7" id="KW-1185">Reference proteome</keyword>
<keyword evidence="4 6" id="KW-0067">ATP-binding</keyword>
<dbReference type="Gene3D" id="3.40.50.300">
    <property type="entry name" value="P-loop containing nucleotide triphosphate hydrolases"/>
    <property type="match status" value="1"/>
</dbReference>
<dbReference type="InterPro" id="IPR003439">
    <property type="entry name" value="ABC_transporter-like_ATP-bd"/>
</dbReference>
<evidence type="ECO:0000256" key="3">
    <source>
        <dbReference type="ARBA" id="ARBA00022741"/>
    </source>
</evidence>
<dbReference type="OrthoDB" id="9804819at2"/>
<dbReference type="GO" id="GO:0016887">
    <property type="term" value="F:ATP hydrolysis activity"/>
    <property type="evidence" value="ECO:0007669"/>
    <property type="project" value="InterPro"/>
</dbReference>
<comment type="caution">
    <text evidence="6">The sequence shown here is derived from an EMBL/GenBank/DDBJ whole genome shotgun (WGS) entry which is preliminary data.</text>
</comment>
<dbReference type="PANTHER" id="PTHR42711">
    <property type="entry name" value="ABC TRANSPORTER ATP-BINDING PROTEIN"/>
    <property type="match status" value="1"/>
</dbReference>
<keyword evidence="2" id="KW-0813">Transport</keyword>
<dbReference type="GO" id="GO:0005524">
    <property type="term" value="F:ATP binding"/>
    <property type="evidence" value="ECO:0007669"/>
    <property type="project" value="UniProtKB-KW"/>
</dbReference>
<dbReference type="InterPro" id="IPR003593">
    <property type="entry name" value="AAA+_ATPase"/>
</dbReference>
<dbReference type="SMART" id="SM00382">
    <property type="entry name" value="AAA"/>
    <property type="match status" value="1"/>
</dbReference>